<evidence type="ECO:0000313" key="2">
    <source>
        <dbReference type="EMBL" id="MDX8151872.1"/>
    </source>
</evidence>
<reference evidence="2 3" key="1">
    <citation type="submission" date="2023-11" db="EMBL/GenBank/DDBJ databases">
        <authorList>
            <person name="Xu M."/>
            <person name="Jiang T."/>
        </authorList>
    </citation>
    <scope>NUCLEOTIDE SEQUENCE [LARGE SCALE GENOMIC DNA]</scope>
    <source>
        <strain evidence="2 3">SD</strain>
    </source>
</reference>
<dbReference type="EMBL" id="JAXAVX010000004">
    <property type="protein sequence ID" value="MDX8151872.1"/>
    <property type="molecule type" value="Genomic_DNA"/>
</dbReference>
<accession>A0ABU4VJ67</accession>
<protein>
    <recommendedName>
        <fullName evidence="4">ATPase</fullName>
    </recommendedName>
</protein>
<keyword evidence="3" id="KW-1185">Reference proteome</keyword>
<proteinExistence type="predicted"/>
<sequence>MDELAWLFKGHEHEIAEINEIAEQARRRLADDEQRQLRRIQVEATADAVEKEWRAAARAAAIAEAERRIDAREAA</sequence>
<feature type="coiled-coil region" evidence="1">
    <location>
        <begin position="8"/>
        <end position="35"/>
    </location>
</feature>
<keyword evidence="1" id="KW-0175">Coiled coil</keyword>
<evidence type="ECO:0008006" key="4">
    <source>
        <dbReference type="Google" id="ProtNLM"/>
    </source>
</evidence>
<organism evidence="2 3">
    <name type="scientific">Patulibacter brassicae</name>
    <dbReference type="NCBI Taxonomy" id="1705717"/>
    <lineage>
        <taxon>Bacteria</taxon>
        <taxon>Bacillati</taxon>
        <taxon>Actinomycetota</taxon>
        <taxon>Thermoleophilia</taxon>
        <taxon>Solirubrobacterales</taxon>
        <taxon>Patulibacteraceae</taxon>
        <taxon>Patulibacter</taxon>
    </lineage>
</organism>
<dbReference type="RefSeq" id="WP_319954027.1">
    <property type="nucleotide sequence ID" value="NZ_JAXAVX010000004.1"/>
</dbReference>
<evidence type="ECO:0000256" key="1">
    <source>
        <dbReference type="SAM" id="Coils"/>
    </source>
</evidence>
<gene>
    <name evidence="2" type="ORF">SK069_09730</name>
</gene>
<evidence type="ECO:0000313" key="3">
    <source>
        <dbReference type="Proteomes" id="UP001277761"/>
    </source>
</evidence>
<dbReference type="Proteomes" id="UP001277761">
    <property type="component" value="Unassembled WGS sequence"/>
</dbReference>
<comment type="caution">
    <text evidence="2">The sequence shown here is derived from an EMBL/GenBank/DDBJ whole genome shotgun (WGS) entry which is preliminary data.</text>
</comment>
<name>A0ABU4VJ67_9ACTN</name>